<evidence type="ECO:0000313" key="3">
    <source>
        <dbReference type="EMBL" id="ORY34772.1"/>
    </source>
</evidence>
<dbReference type="Proteomes" id="UP000193986">
    <property type="component" value="Unassembled WGS sequence"/>
</dbReference>
<organism evidence="3 4">
    <name type="scientific">Naematelia encephala</name>
    <dbReference type="NCBI Taxonomy" id="71784"/>
    <lineage>
        <taxon>Eukaryota</taxon>
        <taxon>Fungi</taxon>
        <taxon>Dikarya</taxon>
        <taxon>Basidiomycota</taxon>
        <taxon>Agaricomycotina</taxon>
        <taxon>Tremellomycetes</taxon>
        <taxon>Tremellales</taxon>
        <taxon>Naemateliaceae</taxon>
        <taxon>Naematelia</taxon>
    </lineage>
</organism>
<evidence type="ECO:0000256" key="2">
    <source>
        <dbReference type="SAM" id="MobiDB-lite"/>
    </source>
</evidence>
<feature type="region of interest" description="Disordered" evidence="2">
    <location>
        <begin position="121"/>
        <end position="186"/>
    </location>
</feature>
<feature type="compositionally biased region" description="Basic and acidic residues" evidence="2">
    <location>
        <begin position="156"/>
        <end position="175"/>
    </location>
</feature>
<keyword evidence="4" id="KW-1185">Reference proteome</keyword>
<comment type="caution">
    <text evidence="3">The sequence shown here is derived from an EMBL/GenBank/DDBJ whole genome shotgun (WGS) entry which is preliminary data.</text>
</comment>
<feature type="region of interest" description="Disordered" evidence="2">
    <location>
        <begin position="22"/>
        <end position="83"/>
    </location>
</feature>
<dbReference type="InterPro" id="IPR025066">
    <property type="entry name" value="CCDC174-like"/>
</dbReference>
<dbReference type="Pfam" id="PF13300">
    <property type="entry name" value="DUF4078"/>
    <property type="match status" value="1"/>
</dbReference>
<gene>
    <name evidence="3" type="ORF">BCR39DRAFT_514630</name>
</gene>
<dbReference type="STRING" id="71784.A0A1Y2BJ21"/>
<feature type="region of interest" description="Disordered" evidence="2">
    <location>
        <begin position="252"/>
        <end position="286"/>
    </location>
</feature>
<name>A0A1Y2BJ21_9TREE</name>
<protein>
    <submittedName>
        <fullName evidence="3">Uncharacterized protein</fullName>
    </submittedName>
</protein>
<accession>A0A1Y2BJ21</accession>
<dbReference type="GO" id="GO:0005634">
    <property type="term" value="C:nucleus"/>
    <property type="evidence" value="ECO:0007669"/>
    <property type="project" value="TreeGrafter"/>
</dbReference>
<sequence>MSNNISQASIIELRALTAQHVDRLSKEGRAPVKGVARRPAAKSKDPFERPSPGLIKRLATEARNEEKQRHFQDDAGPSDEQRREILRKKAKRYEAMRRGDFSGLSEKELSESVIDFERWEEDDGYSDHSSDVDESAIAPQSPTREDDITIVEYVDEMGRTRTGTRKEARDAEKLRGHNGQKDSNTSAYAEVLQSNVIHGDQNFFPVYEPDADALRAKYRQAEESARAHHYDATKEVRAKGAGQYQFSLDEEQRAEQMASLSTQREETEKARAANRGLSAAQEAKKRKLDERKALIEAKRAKLFGGQEITERKREERRAAVADDFLQSVERELGT</sequence>
<dbReference type="FunCoup" id="A0A1Y2BJ21">
    <property type="interactions" value="395"/>
</dbReference>
<dbReference type="PANTHER" id="PTHR15885">
    <property type="entry name" value="COILED-COIL DOMAIN-CONTAINING PROTEIN 174"/>
    <property type="match status" value="1"/>
</dbReference>
<dbReference type="AlphaFoldDB" id="A0A1Y2BJ21"/>
<reference evidence="3 4" key="1">
    <citation type="submission" date="2016-07" db="EMBL/GenBank/DDBJ databases">
        <title>Pervasive Adenine N6-methylation of Active Genes in Fungi.</title>
        <authorList>
            <consortium name="DOE Joint Genome Institute"/>
            <person name="Mondo S.J."/>
            <person name="Dannebaum R.O."/>
            <person name="Kuo R.C."/>
            <person name="Labutti K."/>
            <person name="Haridas S."/>
            <person name="Kuo A."/>
            <person name="Salamov A."/>
            <person name="Ahrendt S.R."/>
            <person name="Lipzen A."/>
            <person name="Sullivan W."/>
            <person name="Andreopoulos W.B."/>
            <person name="Clum A."/>
            <person name="Lindquist E."/>
            <person name="Daum C."/>
            <person name="Ramamoorthy G.K."/>
            <person name="Gryganskyi A."/>
            <person name="Culley D."/>
            <person name="Magnuson J.K."/>
            <person name="James T.Y."/>
            <person name="O'Malley M.A."/>
            <person name="Stajich J.E."/>
            <person name="Spatafora J.W."/>
            <person name="Visel A."/>
            <person name="Grigoriev I.V."/>
        </authorList>
    </citation>
    <scope>NUCLEOTIDE SEQUENCE [LARGE SCALE GENOMIC DNA]</scope>
    <source>
        <strain evidence="3 4">68-887.2</strain>
    </source>
</reference>
<dbReference type="PANTHER" id="PTHR15885:SF1">
    <property type="entry name" value="COILED-COIL DOMAIN-CONTAINING PROTEIN 174"/>
    <property type="match status" value="1"/>
</dbReference>
<evidence type="ECO:0000313" key="4">
    <source>
        <dbReference type="Proteomes" id="UP000193986"/>
    </source>
</evidence>
<feature type="compositionally biased region" description="Basic and acidic residues" evidence="2">
    <location>
        <begin position="58"/>
        <end position="83"/>
    </location>
</feature>
<dbReference type="InParanoid" id="A0A1Y2BJ21"/>
<dbReference type="OrthoDB" id="333551at2759"/>
<dbReference type="EMBL" id="MCFC01000002">
    <property type="protein sequence ID" value="ORY34772.1"/>
    <property type="molecule type" value="Genomic_DNA"/>
</dbReference>
<proteinExistence type="predicted"/>
<evidence type="ECO:0000256" key="1">
    <source>
        <dbReference type="ARBA" id="ARBA00023054"/>
    </source>
</evidence>
<keyword evidence="1" id="KW-0175">Coiled coil</keyword>